<dbReference type="EMBL" id="JAACJS010000015">
    <property type="protein sequence ID" value="NCI51610.1"/>
    <property type="molecule type" value="Genomic_DNA"/>
</dbReference>
<comment type="caution">
    <text evidence="3">The sequence shown here is derived from an EMBL/GenBank/DDBJ whole genome shotgun (WGS) entry which is preliminary data.</text>
</comment>
<organism evidence="3 4">
    <name type="scientific">Sediminibacterium roseum</name>
    <dbReference type="NCBI Taxonomy" id="1978412"/>
    <lineage>
        <taxon>Bacteria</taxon>
        <taxon>Pseudomonadati</taxon>
        <taxon>Bacteroidota</taxon>
        <taxon>Chitinophagia</taxon>
        <taxon>Chitinophagales</taxon>
        <taxon>Chitinophagaceae</taxon>
        <taxon>Sediminibacterium</taxon>
    </lineage>
</organism>
<dbReference type="RefSeq" id="WP_161819887.1">
    <property type="nucleotide sequence ID" value="NZ_JAACJS010000015.1"/>
</dbReference>
<evidence type="ECO:0000256" key="1">
    <source>
        <dbReference type="SAM" id="Phobius"/>
    </source>
</evidence>
<feature type="transmembrane region" description="Helical" evidence="1">
    <location>
        <begin position="53"/>
        <end position="72"/>
    </location>
</feature>
<dbReference type="Proteomes" id="UP000753802">
    <property type="component" value="Unassembled WGS sequence"/>
</dbReference>
<name>A0ABW9ZWT5_9BACT</name>
<feature type="domain" description="YcxB-like C-terminal" evidence="2">
    <location>
        <begin position="91"/>
        <end position="142"/>
    </location>
</feature>
<keyword evidence="1" id="KW-0812">Transmembrane</keyword>
<evidence type="ECO:0000313" key="4">
    <source>
        <dbReference type="Proteomes" id="UP000753802"/>
    </source>
</evidence>
<gene>
    <name evidence="3" type="ORF">GWC95_16900</name>
</gene>
<evidence type="ECO:0000259" key="2">
    <source>
        <dbReference type="Pfam" id="PF14317"/>
    </source>
</evidence>
<keyword evidence="1" id="KW-0472">Membrane</keyword>
<keyword evidence="1" id="KW-1133">Transmembrane helix</keyword>
<reference evidence="3 4" key="1">
    <citation type="submission" date="2020-01" db="EMBL/GenBank/DDBJ databases">
        <title>Genome analysis.</title>
        <authorList>
            <person name="Wu S."/>
            <person name="Wang G."/>
        </authorList>
    </citation>
    <scope>NUCLEOTIDE SEQUENCE [LARGE SCALE GENOMIC DNA]</scope>
    <source>
        <strain evidence="3 4">SYL130</strain>
    </source>
</reference>
<feature type="transmembrane region" description="Helical" evidence="1">
    <location>
        <begin position="26"/>
        <end position="46"/>
    </location>
</feature>
<dbReference type="InterPro" id="IPR025588">
    <property type="entry name" value="YcxB-like_C"/>
</dbReference>
<protein>
    <submittedName>
        <fullName evidence="3">YcxB family protein</fullName>
    </submittedName>
</protein>
<keyword evidence="4" id="KW-1185">Reference proteome</keyword>
<accession>A0ABW9ZWT5</accession>
<dbReference type="Pfam" id="PF14317">
    <property type="entry name" value="YcxB"/>
    <property type="match status" value="1"/>
</dbReference>
<sequence length="158" mass="19232">MQHSFSYERKKVIQALRYHFVQRNEIRVLIILVNVFAIVSAVLFYMKKIRPEPFLLGSAIWIMLMTTFWYLLPTSIYKKAATFRDSFIIDFRDDEVRLENERGYTHWQWRQFSRFFESPHFFHLYFDAKSFFLVPKEGMSEEFKHDLRGVLNKKISVK</sequence>
<evidence type="ECO:0000313" key="3">
    <source>
        <dbReference type="EMBL" id="NCI51610.1"/>
    </source>
</evidence>
<proteinExistence type="predicted"/>